<reference evidence="1 2" key="1">
    <citation type="journal article" date="2019" name="Microbiol. Resour. Announc.">
        <title>Complete Genome Sequence of Halomonas sulfidaeris Strain Esulfide1 Isolated from a Metal Sulfide Rock at a Depth of 2,200 Meters, Obtained Using Nanopore Sequencing.</title>
        <authorList>
            <person name="Saito M."/>
            <person name="Nishigata A."/>
            <person name="Galipon J."/>
            <person name="Arakawa K."/>
        </authorList>
    </citation>
    <scope>NUCLEOTIDE SEQUENCE [LARGE SCALE GENOMIC DNA]</scope>
    <source>
        <strain evidence="1 2">ATCC BAA-803</strain>
    </source>
</reference>
<sequence>MSPTRLMPSRSVGVKPSLYEHNLNDLREMAQEDPRMVAMIIRSWMNANE</sequence>
<dbReference type="Proteomes" id="UP000320231">
    <property type="component" value="Chromosome"/>
</dbReference>
<accession>A0A455U148</accession>
<gene>
    <name evidence="1" type="ORF">HSBAA_01790</name>
</gene>
<evidence type="ECO:0008006" key="3">
    <source>
        <dbReference type="Google" id="ProtNLM"/>
    </source>
</evidence>
<evidence type="ECO:0000313" key="1">
    <source>
        <dbReference type="EMBL" id="BBI58873.1"/>
    </source>
</evidence>
<organism evidence="1 2">
    <name type="scientific">Vreelandella sulfidaeris</name>
    <dbReference type="NCBI Taxonomy" id="115553"/>
    <lineage>
        <taxon>Bacteria</taxon>
        <taxon>Pseudomonadati</taxon>
        <taxon>Pseudomonadota</taxon>
        <taxon>Gammaproteobacteria</taxon>
        <taxon>Oceanospirillales</taxon>
        <taxon>Halomonadaceae</taxon>
        <taxon>Vreelandella</taxon>
    </lineage>
</organism>
<proteinExistence type="predicted"/>
<dbReference type="AlphaFoldDB" id="A0A455U148"/>
<name>A0A455U148_9GAMM</name>
<dbReference type="KEGG" id="hsr:HSBAA_01790"/>
<protein>
    <recommendedName>
        <fullName evidence="3">Flagellar M-ring C-terminal domain-containing protein</fullName>
    </recommendedName>
</protein>
<dbReference type="EMBL" id="AP019514">
    <property type="protein sequence ID" value="BBI58873.1"/>
    <property type="molecule type" value="Genomic_DNA"/>
</dbReference>
<evidence type="ECO:0000313" key="2">
    <source>
        <dbReference type="Proteomes" id="UP000320231"/>
    </source>
</evidence>